<organism evidence="1 2">
    <name type="scientific">Sanguibacter inulinus</name>
    <dbReference type="NCBI Taxonomy" id="60922"/>
    <lineage>
        <taxon>Bacteria</taxon>
        <taxon>Bacillati</taxon>
        <taxon>Actinomycetota</taxon>
        <taxon>Actinomycetes</taxon>
        <taxon>Micrococcales</taxon>
        <taxon>Sanguibacteraceae</taxon>
        <taxon>Sanguibacter</taxon>
    </lineage>
</organism>
<evidence type="ECO:0000313" key="2">
    <source>
        <dbReference type="Proteomes" id="UP000561011"/>
    </source>
</evidence>
<evidence type="ECO:0000313" key="1">
    <source>
        <dbReference type="EMBL" id="NYS93093.1"/>
    </source>
</evidence>
<name>A0A853EUQ5_9MICO</name>
<reference evidence="1 2" key="1">
    <citation type="submission" date="2020-07" db="EMBL/GenBank/DDBJ databases">
        <title>MOT database genomes.</title>
        <authorList>
            <person name="Joseph S."/>
            <person name="Aduse-Opoku J."/>
            <person name="Hashim A."/>
            <person name="Wade W."/>
            <person name="Curtis M."/>
        </authorList>
    </citation>
    <scope>NUCLEOTIDE SEQUENCE [LARGE SCALE GENOMIC DNA]</scope>
    <source>
        <strain evidence="1 2">DSM 100099</strain>
    </source>
</reference>
<keyword evidence="2" id="KW-1185">Reference proteome</keyword>
<protein>
    <submittedName>
        <fullName evidence="1">Uncharacterized protein</fullName>
    </submittedName>
</protein>
<gene>
    <name evidence="1" type="ORF">HZZ10_06060</name>
</gene>
<dbReference type="AlphaFoldDB" id="A0A853EUQ5"/>
<accession>A0A853EUQ5</accession>
<sequence>MTGSTYEVGKTADLVVHVQGLVTALTDEQITIAGHALPRQLGNGVVTLSVEWPRPETVRVGSDDCEGECGYTDDRQVVETAEDVVDAARRAHDEDHTPNWAYCEDAICAAVRLAS</sequence>
<comment type="caution">
    <text evidence="1">The sequence shown here is derived from an EMBL/GenBank/DDBJ whole genome shotgun (WGS) entry which is preliminary data.</text>
</comment>
<dbReference type="RefSeq" id="WP_179912826.1">
    <property type="nucleotide sequence ID" value="NZ_JACBYE010000009.1"/>
</dbReference>
<proteinExistence type="predicted"/>
<dbReference type="Proteomes" id="UP000561011">
    <property type="component" value="Unassembled WGS sequence"/>
</dbReference>
<dbReference type="EMBL" id="JACBYE010000009">
    <property type="protein sequence ID" value="NYS93093.1"/>
    <property type="molecule type" value="Genomic_DNA"/>
</dbReference>